<name>A0A1A7WB83_9TELE</name>
<evidence type="ECO:0000313" key="1">
    <source>
        <dbReference type="EMBL" id="SBP03093.1"/>
    </source>
</evidence>
<sequence>QDGHSLLIISALHDAVNLMCDIIKRYRTYQLKRAVVVHPFGHGARPASPSSALVYPTLTESGLKEWRREDDENFYQPN</sequence>
<protein>
    <submittedName>
        <fullName evidence="1">Single-minded homolog 1a</fullName>
    </submittedName>
</protein>
<accession>A0A1A7WB83</accession>
<gene>
    <name evidence="1" type="primary">SIM1A</name>
</gene>
<dbReference type="EMBL" id="HADW01001693">
    <property type="protein sequence ID" value="SBP03093.1"/>
    <property type="molecule type" value="Transcribed_RNA"/>
</dbReference>
<feature type="non-terminal residue" evidence="1">
    <location>
        <position position="1"/>
    </location>
</feature>
<organism evidence="1">
    <name type="scientific">Iconisemion striatum</name>
    <dbReference type="NCBI Taxonomy" id="60296"/>
    <lineage>
        <taxon>Eukaryota</taxon>
        <taxon>Metazoa</taxon>
        <taxon>Chordata</taxon>
        <taxon>Craniata</taxon>
        <taxon>Vertebrata</taxon>
        <taxon>Euteleostomi</taxon>
        <taxon>Actinopterygii</taxon>
        <taxon>Neopterygii</taxon>
        <taxon>Teleostei</taxon>
        <taxon>Neoteleostei</taxon>
        <taxon>Acanthomorphata</taxon>
        <taxon>Ovalentaria</taxon>
        <taxon>Atherinomorphae</taxon>
        <taxon>Cyprinodontiformes</taxon>
        <taxon>Nothobranchiidae</taxon>
        <taxon>Iconisemion</taxon>
    </lineage>
</organism>
<dbReference type="AlphaFoldDB" id="A0A1A7WB83"/>
<reference evidence="1" key="2">
    <citation type="submission" date="2016-06" db="EMBL/GenBank/DDBJ databases">
        <title>The genome of a short-lived fish provides insights into sex chromosome evolution and the genetic control of aging.</title>
        <authorList>
            <person name="Reichwald K."/>
            <person name="Felder M."/>
            <person name="Petzold A."/>
            <person name="Koch P."/>
            <person name="Groth M."/>
            <person name="Platzer M."/>
        </authorList>
    </citation>
    <scope>NUCLEOTIDE SEQUENCE</scope>
    <source>
        <tissue evidence="1">Brain</tissue>
    </source>
</reference>
<proteinExistence type="predicted"/>
<reference evidence="1" key="1">
    <citation type="submission" date="2016-05" db="EMBL/GenBank/DDBJ databases">
        <authorList>
            <person name="Lavstsen T."/>
            <person name="Jespersen J.S."/>
        </authorList>
    </citation>
    <scope>NUCLEOTIDE SEQUENCE</scope>
    <source>
        <tissue evidence="1">Brain</tissue>
    </source>
</reference>